<accession>A0A6J6HIH5</accession>
<reference evidence="2" key="1">
    <citation type="submission" date="2020-05" db="EMBL/GenBank/DDBJ databases">
        <authorList>
            <person name="Chiriac C."/>
            <person name="Salcher M."/>
            <person name="Ghai R."/>
            <person name="Kavagutti S V."/>
        </authorList>
    </citation>
    <scope>NUCLEOTIDE SEQUENCE</scope>
</reference>
<sequence>MAVVTGTNAAGSLVSITKSSADPVDQPPVADPLPTVSGQRDGGQVLTATRGTWTPAESVISYRWYACDAPVLVTVSEIPASCSQRDETGNTYTQSQEFDGGKYVTVFVTGKFGKATSGYLIASTIGTRLGPNIPSGNAKPILDYDSFLIGNLFTVISGEWEGIPTPTKSYKWYRCDQSVASPSTTLAAAAGCVLIPGAIDSTYQAVGADDGRYLLAAEIASNDSGATTYYTASSEDRMYAGFEPSSLVSVSANSLEIKPNASITISATPGVWAKPDGGSAVLVHRWVYCTSAVATVGQRFPTTCAMMFPLRAGRLVADEDTRPLTLDMTTPFAGYYIGSVEYVQKTGSPLNVDNSANRETFRLSATTGQIKIAPTLWNSSVTSELHPTTGGDGYQEPKVGTQAIVGTPVSLTQISAWQVDTDPYSDRALKKVTWRGVGTDTGVFSYQWFRCATQKTAISLTRPSGCVEISGATSASYSPVQADTLSYLSILVTATNSVGASTVWTKSTWHVTQRSTNVAGAEPTLTEVYETGVSATVSPGDWIGETAPTLGYNWYLCSSPTFIAGNCLSYKNTGRSFTAETLGGRDLERYMIAGVVGTNYPYLASDTLTDFSRPWETRSYVSSARIYEAPYWSNGTFAKTDVILPVALLAGSTSSQNNSLAANVGETLRMDSGSEKWSATPSVAANSFTYSWFTCSNISTRVIRDADAPADCIAIAGQTQNSLVLTEAMIGKRIMGRVATFNAYGTGVSYSATTAPITQRPFNITPPMVNLNGSDVVLKGSLLLGQPGTWGGTPGPSADPNSYRWYSCTTAVSASANLQPGCTLISIPNASNYTPTSLDRGKYIVYSLEVTNFINPTPNSTASVRHYSAGAGPVNMDPEFDSTDPQISEKAHVGQTLSLAIPNVTSYPEPTTTWNWYSCTTTSSSQTLQSVPSTCTQLGSQNQTRLTLDDAQVGKYIAVFAESYSRTKVTKRNSVFTASVTKEPTNLTAPTISGTALADGIESLTAVRGSWAAQPAVSSGSFAWYLCNEPVLTAGKSKPAGCAVNPIQAATSTPGTLLPSRDMAGKYLVLAETATQIRNNLGSNTSVTHYSASTLVVKSPPMFSTNPSFSGAVHVGELLTSSFAKMTAFDLDSAAYQWYSCNSAVTIAATLATNDCSVISGATAETFTIAAAQAGKFITVGVTLTNSVKAITTYALSTTKRVTMTPVSTTPVAVSGGSPPVVASQLTAIDGVWQTAPVAAKTYVWYSCNSARAAAASSVPEDCSQVQSGLSKSFSPTAMERGKHILVVEKALSVVNKPNAGEAFSVSATVGPIQMAPLFTADPATLGVHHVGEVITADLPEVQEFPIFATTYEWFKCTGAVNTVSTSIPNGCSAIGRSASSPLTITSAEAGTYVGFIASNTNSLGTATRSSTANVMVTSTPVNTAAPIMSGDPLVATGNSVVVGAGGWSATPAVTIADYSYAWFTCTLPKSVAPTSVPGDCLQVIGATASSLTPTDDMAGQYLIARVTASVKSNKPGAGATSVYTTSIGKVRNKPKFGATNPAIVGVAHLDEILTATLAPTTGFEPAESTYIWWQCTDVISAGTADVSSSCAVISGSQGASLRISAQQVGKRVVVVQTATNGQGSVTRSSASTLVVSATPTIASDPIISGANVFSSTATVNVTPGAWSGSPAPGAGNFAYTWYACTVLTVASDSLDSSCTLASPTGTTTNFSSIKLSSDWGGKYLVARETVTTLTNKANTGVARRYSAGFGPINVSATNTVAPTISSNTAATGTRLRANLGTWISGTKPISYSYLWYACATSVTASQVAPPTPNCSLISGFDSVDLVVPASAVSKFILLSVSATNAGGKTSKTSISTNLVTAATISPARLGWLQ</sequence>
<dbReference type="Gene3D" id="2.60.40.2700">
    <property type="match status" value="5"/>
</dbReference>
<proteinExistence type="predicted"/>
<evidence type="ECO:0000256" key="1">
    <source>
        <dbReference type="SAM" id="MobiDB-lite"/>
    </source>
</evidence>
<dbReference type="EMBL" id="CAEZUR010000062">
    <property type="protein sequence ID" value="CAB4611125.1"/>
    <property type="molecule type" value="Genomic_DNA"/>
</dbReference>
<protein>
    <submittedName>
        <fullName evidence="2">Unannotated protein</fullName>
    </submittedName>
</protein>
<organism evidence="2">
    <name type="scientific">freshwater metagenome</name>
    <dbReference type="NCBI Taxonomy" id="449393"/>
    <lineage>
        <taxon>unclassified sequences</taxon>
        <taxon>metagenomes</taxon>
        <taxon>ecological metagenomes</taxon>
    </lineage>
</organism>
<feature type="region of interest" description="Disordered" evidence="1">
    <location>
        <begin position="18"/>
        <end position="43"/>
    </location>
</feature>
<name>A0A6J6HIH5_9ZZZZ</name>
<gene>
    <name evidence="2" type="ORF">UFOPK1843_00834</name>
</gene>
<evidence type="ECO:0000313" key="2">
    <source>
        <dbReference type="EMBL" id="CAB4611125.1"/>
    </source>
</evidence>